<accession>T0S8U8</accession>
<keyword evidence="4" id="KW-1185">Reference proteome</keyword>
<reference evidence="3 4" key="1">
    <citation type="submission" date="2012-04" db="EMBL/GenBank/DDBJ databases">
        <title>The Genome Sequence of Saprolegnia declina VS20.</title>
        <authorList>
            <consortium name="The Broad Institute Genome Sequencing Platform"/>
            <person name="Russ C."/>
            <person name="Nusbaum C."/>
            <person name="Tyler B."/>
            <person name="van West P."/>
            <person name="Dieguez-Uribeondo J."/>
            <person name="de Bruijn I."/>
            <person name="Tripathy S."/>
            <person name="Jiang R."/>
            <person name="Young S.K."/>
            <person name="Zeng Q."/>
            <person name="Gargeya S."/>
            <person name="Fitzgerald M."/>
            <person name="Haas B."/>
            <person name="Abouelleil A."/>
            <person name="Alvarado L."/>
            <person name="Arachchi H.M."/>
            <person name="Berlin A."/>
            <person name="Chapman S.B."/>
            <person name="Goldberg J."/>
            <person name="Griggs A."/>
            <person name="Gujja S."/>
            <person name="Hansen M."/>
            <person name="Howarth C."/>
            <person name="Imamovic A."/>
            <person name="Larimer J."/>
            <person name="McCowen C."/>
            <person name="Montmayeur A."/>
            <person name="Murphy C."/>
            <person name="Neiman D."/>
            <person name="Pearson M."/>
            <person name="Priest M."/>
            <person name="Roberts A."/>
            <person name="Saif S."/>
            <person name="Shea T."/>
            <person name="Sisk P."/>
            <person name="Sykes S."/>
            <person name="Wortman J."/>
            <person name="Nusbaum C."/>
            <person name="Birren B."/>
        </authorList>
    </citation>
    <scope>NUCLEOTIDE SEQUENCE [LARGE SCALE GENOMIC DNA]</scope>
    <source>
        <strain evidence="3 4">VS20</strain>
    </source>
</reference>
<dbReference type="EMBL" id="JH767134">
    <property type="protein sequence ID" value="EQC41723.1"/>
    <property type="molecule type" value="Genomic_DNA"/>
</dbReference>
<sequence>MDHTAGTRLFQATVTYLRSQPMLTEKEVQDLLMLKEYVDRIHRFYRRRGSTTGSSKASFITGSLRPMRRRSVGSSVSSMNGLMPTRAGTEGGLTTATIKGILAAVDPYIELTEYDINTSVFEKIFGSTVAYYWSLYKPGAGRIAVLAVAWLVFYSTPLETMVLPAMSLLITRLIATGCIGWLVLYFWSQLNWRMTLEALSYFDAWFFVTHAVLYAGAYAALCAFDHVTIAFNVMGVLGFSAIIAYDAYPLYSRRTARYVLVIILLIMIGIMLQMGRRSNFLNRDLYLDISHGLVNTTCAVRVNDTVVPCEAYLTWGFNVYDFAFQRLQILAIYMTRNTYWAFRAPRYCVIIKSRVALEEVPVHAISVSQVSTGMDVYRRNSLVRTSLAQMSSGPETSTMLSPTDAILPPMNEASEARLSTRRMSASSSIKVAPMMGLIKNKTFRLSVPKQLERTSSNRLMSSNRFLGSSRHMGSVLQRIIPEGDWTDDDRHDRHDSTTTKLQPVAPIPQVNVPPNLPESPPPVATLSTKSLPPARSGPHSFRGMPPELADL</sequence>
<gene>
    <name evidence="3" type="ORF">SDRG_01679</name>
</gene>
<dbReference type="AlphaFoldDB" id="T0S8U8"/>
<feature type="transmembrane region" description="Helical" evidence="2">
    <location>
        <begin position="199"/>
        <end position="221"/>
    </location>
</feature>
<feature type="transmembrane region" description="Helical" evidence="2">
    <location>
        <begin position="139"/>
        <end position="156"/>
    </location>
</feature>
<evidence type="ECO:0000256" key="2">
    <source>
        <dbReference type="SAM" id="Phobius"/>
    </source>
</evidence>
<feature type="compositionally biased region" description="Pro residues" evidence="1">
    <location>
        <begin position="514"/>
        <end position="523"/>
    </location>
</feature>
<dbReference type="Proteomes" id="UP000030762">
    <property type="component" value="Unassembled WGS sequence"/>
</dbReference>
<keyword evidence="2" id="KW-1133">Transmembrane helix</keyword>
<organism evidence="3 4">
    <name type="scientific">Saprolegnia diclina (strain VS20)</name>
    <dbReference type="NCBI Taxonomy" id="1156394"/>
    <lineage>
        <taxon>Eukaryota</taxon>
        <taxon>Sar</taxon>
        <taxon>Stramenopiles</taxon>
        <taxon>Oomycota</taxon>
        <taxon>Saprolegniomycetes</taxon>
        <taxon>Saprolegniales</taxon>
        <taxon>Saprolegniaceae</taxon>
        <taxon>Saprolegnia</taxon>
    </lineage>
</organism>
<dbReference type="GeneID" id="19942406"/>
<dbReference type="InParanoid" id="T0S8U8"/>
<evidence type="ECO:0008006" key="5">
    <source>
        <dbReference type="Google" id="ProtNLM"/>
    </source>
</evidence>
<evidence type="ECO:0000313" key="4">
    <source>
        <dbReference type="Proteomes" id="UP000030762"/>
    </source>
</evidence>
<evidence type="ECO:0000256" key="1">
    <source>
        <dbReference type="SAM" id="MobiDB-lite"/>
    </source>
</evidence>
<keyword evidence="2" id="KW-0812">Transmembrane</keyword>
<protein>
    <recommendedName>
        <fullName evidence="5">Transmembrane protein</fullName>
    </recommendedName>
</protein>
<feature type="transmembrane region" description="Helical" evidence="2">
    <location>
        <begin position="227"/>
        <end position="248"/>
    </location>
</feature>
<feature type="region of interest" description="Disordered" evidence="1">
    <location>
        <begin position="482"/>
        <end position="551"/>
    </location>
</feature>
<dbReference type="RefSeq" id="XP_008605437.1">
    <property type="nucleotide sequence ID" value="XM_008607215.1"/>
</dbReference>
<feature type="transmembrane region" description="Helical" evidence="2">
    <location>
        <begin position="255"/>
        <end position="275"/>
    </location>
</feature>
<feature type="compositionally biased region" description="Basic and acidic residues" evidence="1">
    <location>
        <begin position="488"/>
        <end position="497"/>
    </location>
</feature>
<dbReference type="OrthoDB" id="72768at2759"/>
<dbReference type="OMA" id="CEAYLTW"/>
<feature type="transmembrane region" description="Helical" evidence="2">
    <location>
        <begin position="162"/>
        <end position="187"/>
    </location>
</feature>
<keyword evidence="2" id="KW-0472">Membrane</keyword>
<name>T0S8U8_SAPDV</name>
<proteinExistence type="predicted"/>
<evidence type="ECO:0000313" key="3">
    <source>
        <dbReference type="EMBL" id="EQC41723.1"/>
    </source>
</evidence>
<dbReference type="VEuPathDB" id="FungiDB:SDRG_01679"/>